<proteinExistence type="predicted"/>
<organism evidence="1 2">
    <name type="scientific">Molorchus minor</name>
    <dbReference type="NCBI Taxonomy" id="1323400"/>
    <lineage>
        <taxon>Eukaryota</taxon>
        <taxon>Metazoa</taxon>
        <taxon>Ecdysozoa</taxon>
        <taxon>Arthropoda</taxon>
        <taxon>Hexapoda</taxon>
        <taxon>Insecta</taxon>
        <taxon>Pterygota</taxon>
        <taxon>Neoptera</taxon>
        <taxon>Endopterygota</taxon>
        <taxon>Coleoptera</taxon>
        <taxon>Polyphaga</taxon>
        <taxon>Cucujiformia</taxon>
        <taxon>Chrysomeloidea</taxon>
        <taxon>Cerambycidae</taxon>
        <taxon>Lamiinae</taxon>
        <taxon>Monochamini</taxon>
        <taxon>Molorchus</taxon>
    </lineage>
</organism>
<evidence type="ECO:0000313" key="1">
    <source>
        <dbReference type="EMBL" id="KAJ8982834.1"/>
    </source>
</evidence>
<gene>
    <name evidence="1" type="ORF">NQ317_014223</name>
</gene>
<dbReference type="Gene3D" id="3.30.420.10">
    <property type="entry name" value="Ribonuclease H-like superfamily/Ribonuclease H"/>
    <property type="match status" value="1"/>
</dbReference>
<keyword evidence="2" id="KW-1185">Reference proteome</keyword>
<comment type="caution">
    <text evidence="1">The sequence shown here is derived from an EMBL/GenBank/DDBJ whole genome shotgun (WGS) entry which is preliminary data.</text>
</comment>
<sequence>MIFSKFSSVIVGPYDNVIIPPITNPPRSPDLNPWDFFIWGDLKTESLLCEYRERGTNVEQNSNAVQELQNEETLRRLHFNVLQNVIEKL</sequence>
<dbReference type="EMBL" id="JAPWTJ010000105">
    <property type="protein sequence ID" value="KAJ8982834.1"/>
    <property type="molecule type" value="Genomic_DNA"/>
</dbReference>
<reference evidence="1" key="1">
    <citation type="journal article" date="2023" name="Insect Mol. Biol.">
        <title>Genome sequencing provides insights into the evolution of gene families encoding plant cell wall-degrading enzymes in longhorned beetles.</title>
        <authorList>
            <person name="Shin N.R."/>
            <person name="Okamura Y."/>
            <person name="Kirsch R."/>
            <person name="Pauchet Y."/>
        </authorList>
    </citation>
    <scope>NUCLEOTIDE SEQUENCE</scope>
    <source>
        <strain evidence="1">MMC_N1</strain>
    </source>
</reference>
<name>A0ABQ9JXL6_9CUCU</name>
<evidence type="ECO:0000313" key="2">
    <source>
        <dbReference type="Proteomes" id="UP001162164"/>
    </source>
</evidence>
<accession>A0ABQ9JXL6</accession>
<protein>
    <submittedName>
        <fullName evidence="1">Uncharacterized protein</fullName>
    </submittedName>
</protein>
<dbReference type="Proteomes" id="UP001162164">
    <property type="component" value="Unassembled WGS sequence"/>
</dbReference>
<dbReference type="InterPro" id="IPR036397">
    <property type="entry name" value="RNaseH_sf"/>
</dbReference>